<dbReference type="PANTHER" id="PTHR36112:SF1">
    <property type="entry name" value="RIBOSOMAL RNA SMALL SUBUNIT METHYLTRANSFERASE J"/>
    <property type="match status" value="1"/>
</dbReference>
<dbReference type="InterPro" id="IPR029063">
    <property type="entry name" value="SAM-dependent_MTases_sf"/>
</dbReference>
<evidence type="ECO:0000313" key="2">
    <source>
        <dbReference type="Proteomes" id="UP001208017"/>
    </source>
</evidence>
<evidence type="ECO:0000313" key="1">
    <source>
        <dbReference type="EMBL" id="MCX7568859.1"/>
    </source>
</evidence>
<dbReference type="Gene3D" id="3.40.50.150">
    <property type="entry name" value="Vaccinia Virus protein VP39"/>
    <property type="match status" value="1"/>
</dbReference>
<comment type="caution">
    <text evidence="1">The sequence shown here is derived from an EMBL/GenBank/DDBJ whole genome shotgun (WGS) entry which is preliminary data.</text>
</comment>
<reference evidence="1 2" key="1">
    <citation type="submission" date="2022-11" db="EMBL/GenBank/DDBJ databases">
        <title>Study of microbial diversity in lake waters.</title>
        <authorList>
            <person name="Zhang J."/>
        </authorList>
    </citation>
    <scope>NUCLEOTIDE SEQUENCE [LARGE SCALE GENOMIC DNA]</scope>
    <source>
        <strain evidence="1 2">DT12</strain>
    </source>
</reference>
<keyword evidence="1" id="KW-0808">Transferase</keyword>
<keyword evidence="2" id="KW-1185">Reference proteome</keyword>
<accession>A0ABT3WW07</accession>
<dbReference type="EC" id="2.1.1.-" evidence="1"/>
<dbReference type="RefSeq" id="WP_267150096.1">
    <property type="nucleotide sequence ID" value="NZ_JAPMLT010000001.1"/>
</dbReference>
<gene>
    <name evidence="1" type="ORF">OS242_02650</name>
</gene>
<proteinExistence type="predicted"/>
<dbReference type="Pfam" id="PF04445">
    <property type="entry name" value="SAM_MT"/>
    <property type="match status" value="1"/>
</dbReference>
<organism evidence="1 2">
    <name type="scientific">Tumebacillus lacus</name>
    <dbReference type="NCBI Taxonomy" id="2995335"/>
    <lineage>
        <taxon>Bacteria</taxon>
        <taxon>Bacillati</taxon>
        <taxon>Bacillota</taxon>
        <taxon>Bacilli</taxon>
        <taxon>Bacillales</taxon>
        <taxon>Alicyclobacillaceae</taxon>
        <taxon>Tumebacillus</taxon>
    </lineage>
</organism>
<protein>
    <submittedName>
        <fullName evidence="1">Class I SAM-dependent methyltransferase</fullName>
        <ecNumber evidence="1">2.1.1.-</ecNumber>
    </submittedName>
</protein>
<dbReference type="Proteomes" id="UP001208017">
    <property type="component" value="Unassembled WGS sequence"/>
</dbReference>
<keyword evidence="1" id="KW-0489">Methyltransferase</keyword>
<dbReference type="EMBL" id="JAPMLT010000001">
    <property type="protein sequence ID" value="MCX7568859.1"/>
    <property type="molecule type" value="Genomic_DNA"/>
</dbReference>
<dbReference type="PANTHER" id="PTHR36112">
    <property type="entry name" value="RIBOSOMAL RNA SMALL SUBUNIT METHYLTRANSFERASE J"/>
    <property type="match status" value="1"/>
</dbReference>
<sequence length="266" mass="29865">MIEPHNLYVTTGLKEKPAYVALAHEYCAEIGGTYIQRRKLGLEKLQDRYGANGLLVVSDQVKLYLEGREFFFHPSMANTRIKRLRSGENDLVIEHAGVGPGDTVLDCTLGLGSDSIVFAHAVGDAGRVIGLEASPVIAALVRRGLQEFTVDVPEVNRAMRRVEVFYADHLDYLRAQPDRSVDVIYFDPMFRRTVQESNAIEPLRVLGDDSPLSVEAIREARRVARRRIVLKERWYSKEFDRLGFVKPRRSSGSTNYGIIEIGGTDA</sequence>
<dbReference type="GO" id="GO:0008168">
    <property type="term" value="F:methyltransferase activity"/>
    <property type="evidence" value="ECO:0007669"/>
    <property type="project" value="UniProtKB-KW"/>
</dbReference>
<dbReference type="SUPFAM" id="SSF53335">
    <property type="entry name" value="S-adenosyl-L-methionine-dependent methyltransferases"/>
    <property type="match status" value="1"/>
</dbReference>
<dbReference type="InterPro" id="IPR007536">
    <property type="entry name" value="16SrRNA_methylTrfase_J"/>
</dbReference>
<dbReference type="CDD" id="cd02440">
    <property type="entry name" value="AdoMet_MTases"/>
    <property type="match status" value="1"/>
</dbReference>
<dbReference type="GO" id="GO:0032259">
    <property type="term" value="P:methylation"/>
    <property type="evidence" value="ECO:0007669"/>
    <property type="project" value="UniProtKB-KW"/>
</dbReference>
<name>A0ABT3WW07_9BACL</name>